<keyword evidence="10" id="KW-1185">Reference proteome</keyword>
<comment type="similarity">
    <text evidence="5">Belongs to the CFAP263 family.</text>
</comment>
<dbReference type="GO" id="GO:0005930">
    <property type="term" value="C:axoneme"/>
    <property type="evidence" value="ECO:0007669"/>
    <property type="project" value="TreeGrafter"/>
</dbReference>
<proteinExistence type="inferred from homology"/>
<reference evidence="9 10" key="1">
    <citation type="submission" date="2020-11" db="EMBL/GenBank/DDBJ databases">
        <authorList>
            <person name="Wallbank WR R."/>
            <person name="Pardo Diaz C."/>
            <person name="Kozak K."/>
            <person name="Martin S."/>
            <person name="Jiggins C."/>
            <person name="Moest M."/>
            <person name="Warren A I."/>
            <person name="Generalovic N T."/>
            <person name="Byers J.R.P. K."/>
            <person name="Montejo-Kovacevich G."/>
            <person name="Yen C E."/>
        </authorList>
    </citation>
    <scope>NUCLEOTIDE SEQUENCE [LARGE SCALE GENOMIC DNA]</scope>
</reference>
<feature type="compositionally biased region" description="Low complexity" evidence="7">
    <location>
        <begin position="113"/>
        <end position="136"/>
    </location>
</feature>
<dbReference type="GO" id="GO:0060271">
    <property type="term" value="P:cilium assembly"/>
    <property type="evidence" value="ECO:0007669"/>
    <property type="project" value="TreeGrafter"/>
</dbReference>
<dbReference type="Proteomes" id="UP000594454">
    <property type="component" value="Chromosome 1"/>
</dbReference>
<evidence type="ECO:0000259" key="8">
    <source>
        <dbReference type="Pfam" id="PF13870"/>
    </source>
</evidence>
<sequence length="435" mass="49921">MSSVYILNRSTLPMGASDFQPTDSRYTDNALEELNNAQLFKILEEAKKEVTNFQLENFLLEDFLNKNDPKLLIGVTNALQFSHKTARIHFAGVNTGSRDRNEEPYFRARSTDRGSFSGMMGDDSSSMKTTTSFSRRAGTSVRTIESPRNTVEFRINYSMKIELAEKLCDEINEKLVAIEAKTLSEMKDLTASIQEWAMSNAEAIQSKDAFQKFTAAHLLDQINSRIPAEKFIRYINDWLKNGMALVGKIRLRLTALKQQYHSQKIILSKKADLSVILRPIDFEQLQIERSDFKKEIDEKNNHLMALKKVTGRAALVLNQNQKKLKLTESHYRKLVSEALAIEEHIARLEKEGTLVQNDLISCEESIEKLQTDIDDYVAPSTLDYVNKKHELLCLEKEMKFFKRQIYILNIKLSNARAKWRKSLTGVEFTNKTGNE</sequence>
<gene>
    <name evidence="9" type="ORF">HERILL_LOCUS2142</name>
</gene>
<dbReference type="PANTHER" id="PTHR15654">
    <property type="entry name" value="COILED-COIL DOMAIN-CONTAINING PROTEIN 113-RELATED"/>
    <property type="match status" value="1"/>
</dbReference>
<keyword evidence="3" id="KW-0175">Coiled coil</keyword>
<dbReference type="Pfam" id="PF13870">
    <property type="entry name" value="CCDC113_CCDC96_CC"/>
    <property type="match status" value="1"/>
</dbReference>
<feature type="domain" description="CCDC113/CCDC96 coiled-coil" evidence="8">
    <location>
        <begin position="246"/>
        <end position="413"/>
    </location>
</feature>
<accession>A0A7R8YNX1</accession>
<dbReference type="AlphaFoldDB" id="A0A7R8YNX1"/>
<dbReference type="PANTHER" id="PTHR15654:SF2">
    <property type="entry name" value="COILED-COIL DOMAIN-CONTAINING PROTEIN 113"/>
    <property type="match status" value="1"/>
</dbReference>
<evidence type="ECO:0000256" key="3">
    <source>
        <dbReference type="ARBA" id="ARBA00023054"/>
    </source>
</evidence>
<organism evidence="9 10">
    <name type="scientific">Hermetia illucens</name>
    <name type="common">Black soldier fly</name>
    <dbReference type="NCBI Taxonomy" id="343691"/>
    <lineage>
        <taxon>Eukaryota</taxon>
        <taxon>Metazoa</taxon>
        <taxon>Ecdysozoa</taxon>
        <taxon>Arthropoda</taxon>
        <taxon>Hexapoda</taxon>
        <taxon>Insecta</taxon>
        <taxon>Pterygota</taxon>
        <taxon>Neoptera</taxon>
        <taxon>Endopterygota</taxon>
        <taxon>Diptera</taxon>
        <taxon>Brachycera</taxon>
        <taxon>Stratiomyomorpha</taxon>
        <taxon>Stratiomyidae</taxon>
        <taxon>Hermetiinae</taxon>
        <taxon>Hermetia</taxon>
    </lineage>
</organism>
<evidence type="ECO:0000256" key="2">
    <source>
        <dbReference type="ARBA" id="ARBA00022794"/>
    </source>
</evidence>
<evidence type="ECO:0000313" key="9">
    <source>
        <dbReference type="EMBL" id="CAD7078900.1"/>
    </source>
</evidence>
<evidence type="ECO:0000256" key="7">
    <source>
        <dbReference type="SAM" id="MobiDB-lite"/>
    </source>
</evidence>
<dbReference type="EMBL" id="LR899009">
    <property type="protein sequence ID" value="CAD7078900.1"/>
    <property type="molecule type" value="Genomic_DNA"/>
</dbReference>
<evidence type="ECO:0000256" key="1">
    <source>
        <dbReference type="ARBA" id="ARBA00004138"/>
    </source>
</evidence>
<evidence type="ECO:0000313" key="10">
    <source>
        <dbReference type="Proteomes" id="UP000594454"/>
    </source>
</evidence>
<keyword evidence="2" id="KW-0970">Cilium biogenesis/degradation</keyword>
<dbReference type="OrthoDB" id="10259713at2759"/>
<evidence type="ECO:0000256" key="5">
    <source>
        <dbReference type="ARBA" id="ARBA00044506"/>
    </source>
</evidence>
<protein>
    <recommendedName>
        <fullName evidence="6">Cilia- and flagella-associated protein 263</fullName>
    </recommendedName>
</protein>
<dbReference type="InterPro" id="IPR051885">
    <property type="entry name" value="CC_CF"/>
</dbReference>
<name>A0A7R8YNX1_HERIL</name>
<dbReference type="FunCoup" id="A0A7R8YNX1">
    <property type="interactions" value="2"/>
</dbReference>
<feature type="region of interest" description="Disordered" evidence="7">
    <location>
        <begin position="110"/>
        <end position="141"/>
    </location>
</feature>
<evidence type="ECO:0000256" key="4">
    <source>
        <dbReference type="ARBA" id="ARBA00023273"/>
    </source>
</evidence>
<comment type="subcellular location">
    <subcellularLocation>
        <location evidence="1">Cell projection</location>
        <location evidence="1">Cilium</location>
    </subcellularLocation>
</comment>
<dbReference type="InParanoid" id="A0A7R8YNX1"/>
<dbReference type="GO" id="GO:0036064">
    <property type="term" value="C:ciliary basal body"/>
    <property type="evidence" value="ECO:0007669"/>
    <property type="project" value="TreeGrafter"/>
</dbReference>
<evidence type="ECO:0000256" key="6">
    <source>
        <dbReference type="ARBA" id="ARBA00044798"/>
    </source>
</evidence>
<dbReference type="InterPro" id="IPR025254">
    <property type="entry name" value="CCDC113/CCDC96_CC"/>
</dbReference>
<keyword evidence="4" id="KW-0966">Cell projection</keyword>